<feature type="domain" description="S1 motif" evidence="6">
    <location>
        <begin position="38"/>
        <end position="117"/>
    </location>
</feature>
<keyword evidence="4" id="KW-0460">Magnesium</keyword>
<evidence type="ECO:0000313" key="8">
    <source>
        <dbReference type="Proteomes" id="UP001342826"/>
    </source>
</evidence>
<comment type="cofactor">
    <cofactor evidence="1">
        <name>Mg(2+)</name>
        <dbReference type="ChEBI" id="CHEBI:18420"/>
    </cofactor>
</comment>
<dbReference type="NCBIfam" id="TIGR00757">
    <property type="entry name" value="RNaseEG"/>
    <property type="match status" value="1"/>
</dbReference>
<keyword evidence="5" id="KW-0694">RNA-binding</keyword>
<proteinExistence type="predicted"/>
<organism evidence="7 8">
    <name type="scientific">Metabacillus fastidiosus</name>
    <dbReference type="NCBI Taxonomy" id="1458"/>
    <lineage>
        <taxon>Bacteria</taxon>
        <taxon>Bacillati</taxon>
        <taxon>Bacillota</taxon>
        <taxon>Bacilli</taxon>
        <taxon>Bacillales</taxon>
        <taxon>Bacillaceae</taxon>
        <taxon>Metabacillus</taxon>
    </lineage>
</organism>
<dbReference type="Gene3D" id="3.40.1260.20">
    <property type="entry name" value="Ribonuclease E, catalytic domain"/>
    <property type="match status" value="1"/>
</dbReference>
<dbReference type="GeneID" id="301142329"/>
<dbReference type="RefSeq" id="WP_066232996.1">
    <property type="nucleotide sequence ID" value="NZ_JARTFQ010000007.1"/>
</dbReference>
<keyword evidence="8" id="KW-1185">Reference proteome</keyword>
<protein>
    <submittedName>
        <fullName evidence="7">Rne/Rng family ribonuclease</fullName>
    </submittedName>
</protein>
<dbReference type="Gene3D" id="2.40.50.140">
    <property type="entry name" value="Nucleic acid-binding proteins"/>
    <property type="match status" value="1"/>
</dbReference>
<comment type="caution">
    <text evidence="7">The sequence shown here is derived from an EMBL/GenBank/DDBJ whole genome shotgun (WGS) entry which is preliminary data.</text>
</comment>
<evidence type="ECO:0000256" key="1">
    <source>
        <dbReference type="ARBA" id="ARBA00001946"/>
    </source>
</evidence>
<dbReference type="Pfam" id="PF10150">
    <property type="entry name" value="RNase_E_G"/>
    <property type="match status" value="1"/>
</dbReference>
<dbReference type="SMART" id="SM00316">
    <property type="entry name" value="S1"/>
    <property type="match status" value="1"/>
</dbReference>
<sequence length="482" mass="56383">MRKLIINEKTSQLRCALYEDDELVEIHYEQNDQKEMAGNIYKARVVKVLPGMQAAFVNIGLDRNGYLHRNDLVSYQLADEKLQSKKTINHFIHEGEELLVQVVKEGTDHKGPKLTTNIEFGGEFLVYKPYGNYLMISKKVTDEEERNRLLSLGEKLRENEEGLLFRTACINKEEKEIIAEYEKLKQQFLQMKSEQVAVPKCVFKARDFLSRILNEVALLQNDIIICDKPERAKQLKKHYQKVEYFSKKEQIFSYYQLDQEIDKLLKRIVWLKNGAYIIIEQTEAMVVIDVNTGKFSGKLSMRETVLKTNEEAAAEIAKQIRLRNLSGMILIDFIDMKHEEDRRKILHIMERITAKDRTQTKLFGFTELNIFQLTRKKIRQPLEKELTEKCPVCQGTGHLVSNETVAFKLERELWEYEHMIEEAIWIEASTGVASLFNEQHIKRLEQTFGFKLRITTNDSISAGYHIRHIGDLSTIEERMNKL</sequence>
<dbReference type="PROSITE" id="PS50126">
    <property type="entry name" value="S1"/>
    <property type="match status" value="1"/>
</dbReference>
<dbReference type="InterPro" id="IPR019307">
    <property type="entry name" value="RNA-bd_AU-1/RNase_E/G"/>
</dbReference>
<evidence type="ECO:0000259" key="6">
    <source>
        <dbReference type="PROSITE" id="PS50126"/>
    </source>
</evidence>
<keyword evidence="2" id="KW-0479">Metal-binding</keyword>
<evidence type="ECO:0000256" key="3">
    <source>
        <dbReference type="ARBA" id="ARBA00022801"/>
    </source>
</evidence>
<keyword evidence="3" id="KW-0378">Hydrolase</keyword>
<accession>A0ABU6NVZ5</accession>
<dbReference type="SUPFAM" id="SSF50249">
    <property type="entry name" value="Nucleic acid-binding proteins"/>
    <property type="match status" value="1"/>
</dbReference>
<name>A0ABU6NVZ5_9BACI</name>
<evidence type="ECO:0000256" key="5">
    <source>
        <dbReference type="ARBA" id="ARBA00022884"/>
    </source>
</evidence>
<reference evidence="7 8" key="1">
    <citation type="submission" date="2023-03" db="EMBL/GenBank/DDBJ databases">
        <title>Bacillus Genome Sequencing.</title>
        <authorList>
            <person name="Dunlap C."/>
        </authorList>
    </citation>
    <scope>NUCLEOTIDE SEQUENCE [LARGE SCALE GENOMIC DNA]</scope>
    <source>
        <strain evidence="7 8">NRS-1717</strain>
    </source>
</reference>
<evidence type="ECO:0000256" key="2">
    <source>
        <dbReference type="ARBA" id="ARBA00022723"/>
    </source>
</evidence>
<evidence type="ECO:0000313" key="7">
    <source>
        <dbReference type="EMBL" id="MED4401080.1"/>
    </source>
</evidence>
<dbReference type="PANTHER" id="PTHR30001:SF0">
    <property type="entry name" value="RIBONUCLEASE G"/>
    <property type="match status" value="1"/>
</dbReference>
<dbReference type="EMBL" id="JARTFS010000005">
    <property type="protein sequence ID" value="MED4401080.1"/>
    <property type="molecule type" value="Genomic_DNA"/>
</dbReference>
<dbReference type="InterPro" id="IPR012340">
    <property type="entry name" value="NA-bd_OB-fold"/>
</dbReference>
<dbReference type="InterPro" id="IPR003029">
    <property type="entry name" value="S1_domain"/>
</dbReference>
<dbReference type="PANTHER" id="PTHR30001">
    <property type="entry name" value="RIBONUCLEASE"/>
    <property type="match status" value="1"/>
</dbReference>
<dbReference type="InterPro" id="IPR004659">
    <property type="entry name" value="RNase_E/G"/>
</dbReference>
<dbReference type="CDD" id="cd04453">
    <property type="entry name" value="S1_RNase_E"/>
    <property type="match status" value="1"/>
</dbReference>
<dbReference type="Proteomes" id="UP001342826">
    <property type="component" value="Unassembled WGS sequence"/>
</dbReference>
<evidence type="ECO:0000256" key="4">
    <source>
        <dbReference type="ARBA" id="ARBA00022842"/>
    </source>
</evidence>
<gene>
    <name evidence="7" type="ORF">P9271_07000</name>
</gene>